<evidence type="ECO:0000256" key="1">
    <source>
        <dbReference type="ARBA" id="ARBA00022729"/>
    </source>
</evidence>
<evidence type="ECO:0000313" key="5">
    <source>
        <dbReference type="Proteomes" id="UP000503278"/>
    </source>
</evidence>
<dbReference type="AlphaFoldDB" id="A0A7L5DWY8"/>
<protein>
    <submittedName>
        <fullName evidence="4">Outer membrane beta-barrel protein</fullName>
    </submittedName>
</protein>
<feature type="chain" id="PRO_5029878334" evidence="2">
    <location>
        <begin position="21"/>
        <end position="224"/>
    </location>
</feature>
<evidence type="ECO:0000313" key="4">
    <source>
        <dbReference type="EMBL" id="QJD95545.1"/>
    </source>
</evidence>
<feature type="domain" description="Outer membrane protein beta-barrel" evidence="3">
    <location>
        <begin position="7"/>
        <end position="186"/>
    </location>
</feature>
<accession>A0A7L5DWY8</accession>
<evidence type="ECO:0000259" key="3">
    <source>
        <dbReference type="Pfam" id="PF13505"/>
    </source>
</evidence>
<dbReference type="KEGG" id="mrob:HH214_06495"/>
<evidence type="ECO:0000256" key="2">
    <source>
        <dbReference type="SAM" id="SignalP"/>
    </source>
</evidence>
<dbReference type="EMBL" id="CP051682">
    <property type="protein sequence ID" value="QJD95545.1"/>
    <property type="molecule type" value="Genomic_DNA"/>
</dbReference>
<dbReference type="RefSeq" id="WP_169606553.1">
    <property type="nucleotide sequence ID" value="NZ_CP051682.1"/>
</dbReference>
<dbReference type="Proteomes" id="UP000503278">
    <property type="component" value="Chromosome"/>
</dbReference>
<sequence length="224" mass="24385">MNKYLYSLAVLLCASLAAQAQTQKGSQLLGGQISESTGKGTTIEHDPSDNGATTVSKDKMNYFGIGPSYSYFVANNLDLGASVGYTSSTLKNNFSALGNDATQQKGFNSGVFLRKYFLYDGKVGFRVGPYVSYQHAKATMNYQNTQSFNEDTVENRLNAGIGLDFVYFPARRIGLAASIGSLSYEKVYYKELSGGQLMQEQRDHAFGANLASNLALSVYYSFGK</sequence>
<reference evidence="4 5" key="1">
    <citation type="submission" date="2020-04" db="EMBL/GenBank/DDBJ databases">
        <title>Genome sequencing of novel species.</title>
        <authorList>
            <person name="Heo J."/>
            <person name="Kim S.-J."/>
            <person name="Kim J.-S."/>
            <person name="Hong S.-B."/>
            <person name="Kwon S.-W."/>
        </authorList>
    </citation>
    <scope>NUCLEOTIDE SEQUENCE [LARGE SCALE GENOMIC DNA]</scope>
    <source>
        <strain evidence="4 5">F39-2</strain>
    </source>
</reference>
<organism evidence="4 5">
    <name type="scientific">Mucilaginibacter robiniae</name>
    <dbReference type="NCBI Taxonomy" id="2728022"/>
    <lineage>
        <taxon>Bacteria</taxon>
        <taxon>Pseudomonadati</taxon>
        <taxon>Bacteroidota</taxon>
        <taxon>Sphingobacteriia</taxon>
        <taxon>Sphingobacteriales</taxon>
        <taxon>Sphingobacteriaceae</taxon>
        <taxon>Mucilaginibacter</taxon>
    </lineage>
</organism>
<feature type="signal peptide" evidence="2">
    <location>
        <begin position="1"/>
        <end position="20"/>
    </location>
</feature>
<gene>
    <name evidence="4" type="ORF">HH214_06495</name>
</gene>
<keyword evidence="5" id="KW-1185">Reference proteome</keyword>
<dbReference type="Pfam" id="PF13505">
    <property type="entry name" value="OMP_b-brl"/>
    <property type="match status" value="1"/>
</dbReference>
<dbReference type="InterPro" id="IPR027385">
    <property type="entry name" value="Beta-barrel_OMP"/>
</dbReference>
<name>A0A7L5DWY8_9SPHI</name>
<proteinExistence type="predicted"/>
<keyword evidence="1 2" id="KW-0732">Signal</keyword>